<evidence type="ECO:0000313" key="1">
    <source>
        <dbReference type="EMBL" id="AAK16924.1"/>
    </source>
</evidence>
<dbReference type="EMBL" id="AF315807">
    <property type="protein sequence ID" value="AAK18808.1"/>
    <property type="molecule type" value="mRNA"/>
</dbReference>
<dbReference type="AlphaFoldDB" id="Q9C0Q3"/>
<proteinExistence type="evidence at transcript level"/>
<gene>
    <name evidence="2" type="primary">ESP4</name>
</gene>
<sequence>MDVRVFQPMKNAHQRILRRALRKGNISFSRLDFVKGLQEMIDRGFTRKNIISGFKKSGIFPPNPDPALAFLLKQQMKAKKAVNPAFASLLPSETRFQRASDTAKRVTEEYFDIFSSPTRAGLLEVRKVVTEAVLLEETVTMYVDDRRSRIEKRYNQMKRGKRAKPVGDYRHNVSLQELRDQQAEVIAARDPNNST</sequence>
<protein>
    <submittedName>
        <fullName evidence="1">DNA transposase ESP4</fullName>
    </submittedName>
    <submittedName>
        <fullName evidence="2">Putative transposase</fullName>
    </submittedName>
</protein>
<organism evidence="2">
    <name type="scientific">Fusarium solani</name>
    <name type="common">Filamentous fungus</name>
    <dbReference type="NCBI Taxonomy" id="169388"/>
    <lineage>
        <taxon>Eukaryota</taxon>
        <taxon>Fungi</taxon>
        <taxon>Dikarya</taxon>
        <taxon>Ascomycota</taxon>
        <taxon>Pezizomycotina</taxon>
        <taxon>Sordariomycetes</taxon>
        <taxon>Hypocreomycetidae</taxon>
        <taxon>Hypocreales</taxon>
        <taxon>Nectriaceae</taxon>
        <taxon>Fusarium</taxon>
        <taxon>Fusarium solani species complex</taxon>
    </lineage>
</organism>
<dbReference type="EMBL" id="AF315315">
    <property type="protein sequence ID" value="AAK16924.1"/>
    <property type="molecule type" value="Genomic_DNA"/>
</dbReference>
<name>Q9C0Q3_FUSSL</name>
<evidence type="ECO:0000313" key="2">
    <source>
        <dbReference type="EMBL" id="AAK18808.1"/>
    </source>
</evidence>
<reference evidence="2" key="1">
    <citation type="journal article" date="2001" name="Plant J.">
        <title>Genes determining pathogenicity to pea are clustered on a supernumerary chromosome in the fungal plant pathogen Nectria haematococca.</title>
        <authorList>
            <person name="Han Y."/>
            <person name="Liu X."/>
            <person name="Benny U."/>
            <person name="Kistler H.C."/>
            <person name="VanEtten H.D."/>
        </authorList>
    </citation>
    <scope>NUCLEOTIDE SEQUENCE</scope>
    <source>
        <strain evidence="2">77-13-7</strain>
    </source>
</reference>
<accession>Q9C0Q3</accession>